<dbReference type="InterPro" id="IPR027417">
    <property type="entry name" value="P-loop_NTPase"/>
</dbReference>
<dbReference type="Proteomes" id="UP000680714">
    <property type="component" value="Unassembled WGS sequence"/>
</dbReference>
<dbReference type="HAMAP" id="MF_00238">
    <property type="entry name" value="Cytidyl_kinase_type1"/>
    <property type="match status" value="1"/>
</dbReference>
<evidence type="ECO:0000256" key="1">
    <source>
        <dbReference type="ARBA" id="ARBA00009427"/>
    </source>
</evidence>
<sequence length="209" mass="21976">MIIAIDGPAAAGKGTLARRLAAQLGFDYLDTGLIYRAVGMSMLRAGLDPADGEKAETLARALTPADLTAGDLRSDDAAQAASKVAVVPGVRAALLDFQRQFAAQPPGGQGAVLDGRDIGTVVCPDATAKLFVTASVEKRAERRLKELQSRGLDAIQSAVLADMRERDERDSNRSAAPLKAADDAFVLDSSDLDADQAFAVALDYVKSRF</sequence>
<accession>A0ABS5IFQ3</accession>
<dbReference type="NCBIfam" id="TIGR00017">
    <property type="entry name" value="cmk"/>
    <property type="match status" value="1"/>
</dbReference>
<feature type="binding site" evidence="8">
    <location>
        <begin position="7"/>
        <end position="15"/>
    </location>
    <ligand>
        <name>ATP</name>
        <dbReference type="ChEBI" id="CHEBI:30616"/>
    </ligand>
</feature>
<dbReference type="CDD" id="cd02020">
    <property type="entry name" value="CMPK"/>
    <property type="match status" value="1"/>
</dbReference>
<protein>
    <recommendedName>
        <fullName evidence="8">Cytidylate kinase</fullName>
        <shortName evidence="8">CK</shortName>
        <ecNumber evidence="8">2.7.4.25</ecNumber>
    </recommendedName>
    <alternativeName>
        <fullName evidence="8">Cytidine monophosphate kinase</fullName>
        <shortName evidence="8">CMP kinase</shortName>
    </alternativeName>
</protein>
<comment type="caution">
    <text evidence="10">The sequence shown here is derived from an EMBL/GenBank/DDBJ whole genome shotgun (WGS) entry which is preliminary data.</text>
</comment>
<dbReference type="SUPFAM" id="SSF52540">
    <property type="entry name" value="P-loop containing nucleoside triphosphate hydrolases"/>
    <property type="match status" value="1"/>
</dbReference>
<dbReference type="EC" id="2.7.4.25" evidence="8"/>
<gene>
    <name evidence="8" type="primary">cmk</name>
    <name evidence="10" type="ORF">KEC16_16015</name>
</gene>
<dbReference type="InterPro" id="IPR011994">
    <property type="entry name" value="Cytidylate_kinase_dom"/>
</dbReference>
<evidence type="ECO:0000256" key="5">
    <source>
        <dbReference type="ARBA" id="ARBA00022840"/>
    </source>
</evidence>
<keyword evidence="8" id="KW-0963">Cytoplasm</keyword>
<evidence type="ECO:0000259" key="9">
    <source>
        <dbReference type="Pfam" id="PF02224"/>
    </source>
</evidence>
<evidence type="ECO:0000256" key="7">
    <source>
        <dbReference type="ARBA" id="ARBA00048478"/>
    </source>
</evidence>
<evidence type="ECO:0000256" key="6">
    <source>
        <dbReference type="ARBA" id="ARBA00047615"/>
    </source>
</evidence>
<keyword evidence="3 8" id="KW-0547">Nucleotide-binding</keyword>
<evidence type="ECO:0000313" key="10">
    <source>
        <dbReference type="EMBL" id="MBR9973230.1"/>
    </source>
</evidence>
<keyword evidence="11" id="KW-1185">Reference proteome</keyword>
<evidence type="ECO:0000313" key="11">
    <source>
        <dbReference type="Proteomes" id="UP000680714"/>
    </source>
</evidence>
<proteinExistence type="inferred from homology"/>
<comment type="similarity">
    <text evidence="1 8">Belongs to the cytidylate kinase family. Type 1 subfamily.</text>
</comment>
<dbReference type="InterPro" id="IPR003136">
    <property type="entry name" value="Cytidylate_kin"/>
</dbReference>
<dbReference type="EMBL" id="JAGTUF010000019">
    <property type="protein sequence ID" value="MBR9973230.1"/>
    <property type="molecule type" value="Genomic_DNA"/>
</dbReference>
<reference evidence="10 11" key="1">
    <citation type="submission" date="2021-04" db="EMBL/GenBank/DDBJ databases">
        <title>Magnetospirillum sulfuroxidans sp. nov., a facultative chemolithoautotrophic sulfur-oxidizing alphaproteobacterium isolated from freshwater sediment and proposals for Paramagetospirillum gen. nov., and Magnetospirillaceae fam. nov.</title>
        <authorList>
            <person name="Koziaeva V."/>
            <person name="Geelhoed J.S."/>
            <person name="Sorokin D.Y."/>
            <person name="Grouzdev D.S."/>
        </authorList>
    </citation>
    <scope>NUCLEOTIDE SEQUENCE [LARGE SCALE GENOMIC DNA]</scope>
    <source>
        <strain evidence="10 11">J10</strain>
    </source>
</reference>
<evidence type="ECO:0000256" key="3">
    <source>
        <dbReference type="ARBA" id="ARBA00022741"/>
    </source>
</evidence>
<dbReference type="Gene3D" id="3.40.50.300">
    <property type="entry name" value="P-loop containing nucleotide triphosphate hydrolases"/>
    <property type="match status" value="1"/>
</dbReference>
<feature type="domain" description="Cytidylate kinase" evidence="9">
    <location>
        <begin position="3"/>
        <end position="206"/>
    </location>
</feature>
<dbReference type="GO" id="GO:0016301">
    <property type="term" value="F:kinase activity"/>
    <property type="evidence" value="ECO:0007669"/>
    <property type="project" value="UniProtKB-KW"/>
</dbReference>
<dbReference type="RefSeq" id="WP_211550767.1">
    <property type="nucleotide sequence ID" value="NZ_JAGTUF010000019.1"/>
</dbReference>
<name>A0ABS5IFQ3_9PROT</name>
<evidence type="ECO:0000256" key="2">
    <source>
        <dbReference type="ARBA" id="ARBA00022679"/>
    </source>
</evidence>
<organism evidence="10 11">
    <name type="scientific">Magnetospirillum sulfuroxidans</name>
    <dbReference type="NCBI Taxonomy" id="611300"/>
    <lineage>
        <taxon>Bacteria</taxon>
        <taxon>Pseudomonadati</taxon>
        <taxon>Pseudomonadota</taxon>
        <taxon>Alphaproteobacteria</taxon>
        <taxon>Rhodospirillales</taxon>
        <taxon>Rhodospirillaceae</taxon>
        <taxon>Magnetospirillum</taxon>
    </lineage>
</organism>
<evidence type="ECO:0000256" key="8">
    <source>
        <dbReference type="HAMAP-Rule" id="MF_00238"/>
    </source>
</evidence>
<comment type="catalytic activity">
    <reaction evidence="6 8">
        <text>dCMP + ATP = dCDP + ADP</text>
        <dbReference type="Rhea" id="RHEA:25094"/>
        <dbReference type="ChEBI" id="CHEBI:30616"/>
        <dbReference type="ChEBI" id="CHEBI:57566"/>
        <dbReference type="ChEBI" id="CHEBI:58593"/>
        <dbReference type="ChEBI" id="CHEBI:456216"/>
        <dbReference type="EC" id="2.7.4.25"/>
    </reaction>
</comment>
<comment type="catalytic activity">
    <reaction evidence="7 8">
        <text>CMP + ATP = CDP + ADP</text>
        <dbReference type="Rhea" id="RHEA:11600"/>
        <dbReference type="ChEBI" id="CHEBI:30616"/>
        <dbReference type="ChEBI" id="CHEBI:58069"/>
        <dbReference type="ChEBI" id="CHEBI:60377"/>
        <dbReference type="ChEBI" id="CHEBI:456216"/>
        <dbReference type="EC" id="2.7.4.25"/>
    </reaction>
</comment>
<keyword evidence="5 8" id="KW-0067">ATP-binding</keyword>
<dbReference type="Pfam" id="PF02224">
    <property type="entry name" value="Cytidylate_kin"/>
    <property type="match status" value="1"/>
</dbReference>
<comment type="subcellular location">
    <subcellularLocation>
        <location evidence="8">Cytoplasm</location>
    </subcellularLocation>
</comment>
<keyword evidence="2 8" id="KW-0808">Transferase</keyword>
<evidence type="ECO:0000256" key="4">
    <source>
        <dbReference type="ARBA" id="ARBA00022777"/>
    </source>
</evidence>
<keyword evidence="4 8" id="KW-0418">Kinase</keyword>